<dbReference type="EMBL" id="VZRC01000601">
    <property type="protein sequence ID" value="NWS60871.1"/>
    <property type="molecule type" value="Genomic_DNA"/>
</dbReference>
<accession>A0A7K5GUU8</accession>
<evidence type="ECO:0000256" key="2">
    <source>
        <dbReference type="SAM" id="Coils"/>
    </source>
</evidence>
<dbReference type="GO" id="GO:0007030">
    <property type="term" value="P:Golgi organization"/>
    <property type="evidence" value="ECO:0007669"/>
    <property type="project" value="TreeGrafter"/>
</dbReference>
<dbReference type="PANTHER" id="PTHR10881">
    <property type="entry name" value="GOLGIN SUBFAMILY A MEMBER-RELATED"/>
    <property type="match status" value="1"/>
</dbReference>
<dbReference type="Proteomes" id="UP000541181">
    <property type="component" value="Unassembled WGS sequence"/>
</dbReference>
<evidence type="ECO:0000256" key="1">
    <source>
        <dbReference type="ARBA" id="ARBA00023054"/>
    </source>
</evidence>
<evidence type="ECO:0000313" key="6">
    <source>
        <dbReference type="Proteomes" id="UP000541181"/>
    </source>
</evidence>
<dbReference type="Pfam" id="PF19046">
    <property type="entry name" value="GM130_C"/>
    <property type="match status" value="1"/>
</dbReference>
<dbReference type="GO" id="GO:0032580">
    <property type="term" value="C:Golgi cisterna membrane"/>
    <property type="evidence" value="ECO:0007669"/>
    <property type="project" value="TreeGrafter"/>
</dbReference>
<dbReference type="GO" id="GO:0005801">
    <property type="term" value="C:cis-Golgi network"/>
    <property type="evidence" value="ECO:0007669"/>
    <property type="project" value="InterPro"/>
</dbReference>
<evidence type="ECO:0000259" key="4">
    <source>
        <dbReference type="Pfam" id="PF15070"/>
    </source>
</evidence>
<dbReference type="PANTHER" id="PTHR10881:SF46">
    <property type="entry name" value="GOLGIN SUBFAMILY A MEMBER 2"/>
    <property type="match status" value="1"/>
</dbReference>
<feature type="domain" description="Golgin subfamily A conserved" evidence="4">
    <location>
        <begin position="403"/>
        <end position="906"/>
    </location>
</feature>
<organism evidence="5 6">
    <name type="scientific">Chunga burmeisteri</name>
    <name type="common">Black-legged seriema</name>
    <dbReference type="NCBI Taxonomy" id="1352770"/>
    <lineage>
        <taxon>Eukaryota</taxon>
        <taxon>Metazoa</taxon>
        <taxon>Chordata</taxon>
        <taxon>Craniata</taxon>
        <taxon>Vertebrata</taxon>
        <taxon>Euteleostomi</taxon>
        <taxon>Archelosauria</taxon>
        <taxon>Archosauria</taxon>
        <taxon>Dinosauria</taxon>
        <taxon>Saurischia</taxon>
        <taxon>Theropoda</taxon>
        <taxon>Coelurosauria</taxon>
        <taxon>Aves</taxon>
        <taxon>Neognathae</taxon>
        <taxon>Neoaves</taxon>
        <taxon>Telluraves</taxon>
        <taxon>Australaves</taxon>
        <taxon>Cariamiformes</taxon>
        <taxon>Cariamidae</taxon>
        <taxon>Chunga</taxon>
    </lineage>
</organism>
<dbReference type="OrthoDB" id="5978643at2759"/>
<sequence>WPGSGADMADGSRQSRLAAAKKKLKEYQQKNSPGATAGAKKKRKTKEGSRPETPPTDDRQPPENIQNILKVLVSDLNRSNGVAIPLLDKRKLAADVPVLSNSNNLPSCGSVLPAPGSMQLTQMHEAEDHKNALDENRSFSSTESLRQLSEQLNGLVSQSTSYVNGESAVSSTNIKEMETRYQELAVALDSSNLTNKQLVTKIEELKQQNQEAVNQLEKEKKEFEQKFSKEQAALREQLQVHIQTIGILVSEKSELQTALGHTQQAARQKSGEAENLAARLHSSRQRVSELERTLSSISMQQKQSEKHNKELVKERDNLKLELYKRSKISEEIKQQNSELSEKVHSLVSKNSAMKLDMEDLHKKLEMAELMIQQFSNQAGSLDANQQLQIALEEKASLETQVAQLSESLHQLQAERDQYVEKLKEERSIWQQRVQQLSEQVHTMAEEKEKHMARIRELEASVTELLSKSAVKPMDIEPSSPAGPTAAELSLQEEIQRLQQEKEELHGQYQAQVRDNEQLSHLNREQEERLLELEKAVQRYNEESADRQQILEDMQSDKATISRALSQNRELKEQLAELQNGFVKLTNENMEVTSALQSEQHVKKELAKKLGQLQENLGELKETLELKTQEARGLQEQRDQYYSHLQQYTMAYQQLSAEKEELHKQYLLQTQLMDRLQHEEVQGKVTVEMHLKELQQTKENLEAVAKENKELQAQISQLAADLDGRILHRLEGDGVESETMTEEIEKSSFVIPEKFESHEEMVAFLTSAMSQVEKEREDMRQQLAAQKQQCRSLLQQIAALRQEQQHNITLGGGSAMDTVPVEVHEALKTAMEKLQSRFTDLMREKADLKERLEELEHRCIQLSGETDTIGEYIALYQSQRAILKQRHQEKEEYISRLAQDKEEMKARNLFCSSAPSRASLGSTCTMKLLELQDLVMRLVRERNEWYSKYVAAAQNPELLASQNENVLPVERRIELNATDGEGLREVNLSDEAEQEAAVLHQSGFSPIDTKAAQPSQEDPTAKQIMQLLREIQNPQERLGSLLENPCIPFFYRADENDEVKIMVV</sequence>
<feature type="coiled-coil region" evidence="2">
    <location>
        <begin position="188"/>
        <end position="233"/>
    </location>
</feature>
<reference evidence="5 6" key="1">
    <citation type="submission" date="2019-09" db="EMBL/GenBank/DDBJ databases">
        <title>Bird 10,000 Genomes (B10K) Project - Family phase.</title>
        <authorList>
            <person name="Zhang G."/>
        </authorList>
    </citation>
    <scope>NUCLEOTIDE SEQUENCE [LARGE SCALE GENOMIC DNA]</scope>
    <source>
        <strain evidence="5">B10K-CU-031-22</strain>
    </source>
</reference>
<feature type="compositionally biased region" description="Basic and acidic residues" evidence="3">
    <location>
        <begin position="46"/>
        <end position="61"/>
    </location>
</feature>
<feature type="domain" description="Golgin subfamily A conserved" evidence="4">
    <location>
        <begin position="925"/>
        <end position="953"/>
    </location>
</feature>
<dbReference type="AlphaFoldDB" id="A0A7K5GUU8"/>
<feature type="coiled-coil region" evidence="2">
    <location>
        <begin position="357"/>
        <end position="720"/>
    </location>
</feature>
<feature type="coiled-coil region" evidence="2">
    <location>
        <begin position="273"/>
        <end position="321"/>
    </location>
</feature>
<dbReference type="Pfam" id="PF15070">
    <property type="entry name" value="GOLGA2L5"/>
    <property type="match status" value="2"/>
</dbReference>
<gene>
    <name evidence="5" type="primary">Golga2</name>
    <name evidence="5" type="ORF">CHUBUR_R12482</name>
</gene>
<protein>
    <submittedName>
        <fullName evidence="5">GOGA2 protein</fullName>
    </submittedName>
</protein>
<dbReference type="InterPro" id="IPR043937">
    <property type="entry name" value="GOLGA_C"/>
</dbReference>
<name>A0A7K5GUU8_9AVES</name>
<dbReference type="GO" id="GO:0000137">
    <property type="term" value="C:Golgi cis cisterna"/>
    <property type="evidence" value="ECO:0007669"/>
    <property type="project" value="TreeGrafter"/>
</dbReference>
<feature type="region of interest" description="Disordered" evidence="3">
    <location>
        <begin position="1"/>
        <end position="64"/>
    </location>
</feature>
<comment type="caution">
    <text evidence="5">The sequence shown here is derived from an EMBL/GenBank/DDBJ whole genome shotgun (WGS) entry which is preliminary data.</text>
</comment>
<keyword evidence="6" id="KW-1185">Reference proteome</keyword>
<feature type="coiled-coil region" evidence="2">
    <location>
        <begin position="761"/>
        <end position="906"/>
    </location>
</feature>
<keyword evidence="1 2" id="KW-0175">Coiled coil</keyword>
<feature type="non-terminal residue" evidence="5">
    <location>
        <position position="1"/>
    </location>
</feature>
<evidence type="ECO:0000256" key="3">
    <source>
        <dbReference type="SAM" id="MobiDB-lite"/>
    </source>
</evidence>
<proteinExistence type="predicted"/>
<feature type="non-terminal residue" evidence="5">
    <location>
        <position position="1063"/>
    </location>
</feature>
<dbReference type="InterPro" id="IPR024858">
    <property type="entry name" value="GOLGA"/>
</dbReference>
<dbReference type="InterPro" id="IPR043976">
    <property type="entry name" value="GOLGA_cons_dom"/>
</dbReference>
<evidence type="ECO:0000313" key="5">
    <source>
        <dbReference type="EMBL" id="NWS60871.1"/>
    </source>
</evidence>